<reference evidence="1" key="1">
    <citation type="submission" date="2022-03" db="EMBL/GenBank/DDBJ databases">
        <title>Genomic analyses of argali, domestic sheep and their hybrids provide insights into chromosomal evolution, heterosis and genetic basis of agronomic traits.</title>
        <authorList>
            <person name="Li M."/>
        </authorList>
    </citation>
    <scope>NUCLEOTIDE SEQUENCE</scope>
    <source>
        <strain evidence="1">F1 hybrid</strain>
    </source>
</reference>
<protein>
    <submittedName>
        <fullName evidence="1">Uncharacterized protein</fullName>
    </submittedName>
</protein>
<name>A0ACB9UST6_9CETA</name>
<evidence type="ECO:0000313" key="2">
    <source>
        <dbReference type="Proteomes" id="UP001057279"/>
    </source>
</evidence>
<evidence type="ECO:0000313" key="1">
    <source>
        <dbReference type="EMBL" id="KAI4578396.1"/>
    </source>
</evidence>
<dbReference type="EMBL" id="CM043037">
    <property type="protein sequence ID" value="KAI4578396.1"/>
    <property type="molecule type" value="Genomic_DNA"/>
</dbReference>
<keyword evidence="2" id="KW-1185">Reference proteome</keyword>
<dbReference type="Proteomes" id="UP001057279">
    <property type="component" value="Linkage Group LG12"/>
</dbReference>
<accession>A0ACB9UST6</accession>
<gene>
    <name evidence="1" type="ORF">MJG53_011251</name>
</gene>
<proteinExistence type="predicted"/>
<sequence length="1246" mass="143857">MHREACASDGKPASPHESLTVERWMLSKVLATCEGGGSRDTAGPFRGKAESMKAYLKSAEGFFVLNKSTTIGRHGDSDLVLESADIDNHHALIEYNEAEGSFVLQDFNSRSGTFVNECHIQNVAVKLLPGDLLRFGTGGLTYELVIENPASDEIIMLLGKEVSRLSDFELESKYKDAVIANLQNEVAHLSQKLSETATSRQNERVVPSKLQVLEEDDDAQQREIENLKSQISALQQGYSQVLCQTLSERNLEITSLKNQGENLRRDNAITSEMVSSLQKDMLAKDEQVQQLKQEVNQLKSENKEKDHQLEALNSRCSVLKEELKKEDAQKENLEAQEKELKLYKTQIHGMEKEVRKLREELKRSSTEQSLISKTLREKSKVEEKLQEDSRRKLLQLQEMGNRENLIKANLERAVGQLEHFRSQVIKATYGRAKPFQDKPVSDQQLIEKITQVTEDNINFQQKKWTLQKETQLGLCRQEEVADSVEKLKKALDSCQACMKTSCCSNDLRKEVSFLQHLQVSPPVSGLQKVSLDILRLSLSWLEETEHLLQDVGIQFSSSNKGLSLYLKYLLEHYKKITSRTQELQIKISSSQETQQSLMQEKLREHLAEKEKLSEERLQQEEKLKARVKWLMEEKAALEETISQEKSRAKEALEEEQSKVQELEDRLTHQKEVLESSMAHEKRKAKESLEAEKRKVQDLENHLTQQKEISESSIAYEKNKAKEAIEKEKKKVQDLENRITKQKEEMDLKMQKEDILNNKLNDALAMLEKAQKTEMAESLKAENLTMKLNETLAELETAKTKMIMMEERMQLQQHTVMALQEEQESQKHEFEKQIMEYKEQIKQHSQTIVSLEERLQKVTEHHRKIEGEIATLKDNDTAQEGDAQPDPAAAPLGESSSKDAMCDHLIEDLLTAQKEILSQQEIIMRLRKNLTEAHNRMSDLRGELNEKQKVELERNVALVQQQSSELSVLKDKMVQMTSLVDKKDKELEVLKQALRASQEKQKLQLHKEKEQKPRNATKMCDISVQIEPVHTDIFLSSQEEQSFSDLGAKCKGSRHEEVIQRQKKALSELRARIKELEKAGSSKRERVNQLRQRDLDMVFDKITQLKNRLERKEELLRGYEKDIEQLRQSKVSVQMYQSQVAKLEDDIYKEAEEKALLKEALERMEQRLHQEKRFNRAIRQQKERLEDLEQRNAKESAACNCSFKEKERQVGARKATAKMDQEREMLKREISSKSSQNLLFSKPGGRN</sequence>
<organism evidence="1 2">
    <name type="scientific">Ovis ammon polii x Ovis aries</name>
    <dbReference type="NCBI Taxonomy" id="2918886"/>
    <lineage>
        <taxon>Eukaryota</taxon>
        <taxon>Metazoa</taxon>
        <taxon>Chordata</taxon>
        <taxon>Craniata</taxon>
        <taxon>Vertebrata</taxon>
        <taxon>Euteleostomi</taxon>
        <taxon>Mammalia</taxon>
        <taxon>Eutheria</taxon>
        <taxon>Laurasiatheria</taxon>
        <taxon>Artiodactyla</taxon>
        <taxon>Ruminantia</taxon>
        <taxon>Pecora</taxon>
        <taxon>Bovidae</taxon>
        <taxon>Caprinae</taxon>
        <taxon>Ovis</taxon>
    </lineage>
</organism>
<comment type="caution">
    <text evidence="1">The sequence shown here is derived from an EMBL/GenBank/DDBJ whole genome shotgun (WGS) entry which is preliminary data.</text>
</comment>